<dbReference type="EMBL" id="DSAY01000124">
    <property type="protein sequence ID" value="HDP15506.1"/>
    <property type="molecule type" value="Genomic_DNA"/>
</dbReference>
<sequence>MDKGTRTRNLARVLAILNVEQGSYTYIDKLSQAVSRDLALYYIREALRDYHSLVNRGFQSEEAKKTSEYVIFSELESEIELIRSIQDPVKLREELSMIAAQALAESGRLLYLEEKKATNSEKSGE</sequence>
<comment type="caution">
    <text evidence="1">The sequence shown here is derived from an EMBL/GenBank/DDBJ whole genome shotgun (WGS) entry which is preliminary data.</text>
</comment>
<evidence type="ECO:0000313" key="1">
    <source>
        <dbReference type="EMBL" id="HDP15506.1"/>
    </source>
</evidence>
<accession>A0A7C1GC62</accession>
<gene>
    <name evidence="1" type="ORF">ENN26_07030</name>
</gene>
<reference evidence="1" key="1">
    <citation type="journal article" date="2020" name="mSystems">
        <title>Genome- and Community-Level Interaction Insights into Carbon Utilization and Element Cycling Functions of Hydrothermarchaeota in Hydrothermal Sediment.</title>
        <authorList>
            <person name="Zhou Z."/>
            <person name="Liu Y."/>
            <person name="Xu W."/>
            <person name="Pan J."/>
            <person name="Luo Z.H."/>
            <person name="Li M."/>
        </authorList>
    </citation>
    <scope>NUCLEOTIDE SEQUENCE [LARGE SCALE GENOMIC DNA]</scope>
    <source>
        <strain evidence="1">SpSt-116</strain>
    </source>
</reference>
<dbReference type="AlphaFoldDB" id="A0A7C1GC62"/>
<name>A0A7C1GC62_9CREN</name>
<organism evidence="1">
    <name type="scientific">Thermofilum adornatum</name>
    <dbReference type="NCBI Taxonomy" id="1365176"/>
    <lineage>
        <taxon>Archaea</taxon>
        <taxon>Thermoproteota</taxon>
        <taxon>Thermoprotei</taxon>
        <taxon>Thermofilales</taxon>
        <taxon>Thermofilaceae</taxon>
        <taxon>Thermofilum</taxon>
    </lineage>
</organism>
<protein>
    <submittedName>
        <fullName evidence="1">Type I-A CRISPR-associated protein Csa5</fullName>
    </submittedName>
</protein>
<proteinExistence type="predicted"/>
<dbReference type="Gene3D" id="1.20.120.1610">
    <property type="match status" value="1"/>
</dbReference>